<dbReference type="STRING" id="1798561.A3B87_03660"/>
<comment type="caution">
    <text evidence="1">The sequence shown here is derived from an EMBL/GenBank/DDBJ whole genome shotgun (WGS) entry which is preliminary data.</text>
</comment>
<gene>
    <name evidence="1" type="ORF">A3B87_03660</name>
</gene>
<proteinExistence type="predicted"/>
<name>A0A1F6FMM0_9BACT</name>
<accession>A0A1F6FMM0</accession>
<evidence type="ECO:0000313" key="2">
    <source>
        <dbReference type="Proteomes" id="UP000179136"/>
    </source>
</evidence>
<dbReference type="AlphaFoldDB" id="A0A1F6FMM0"/>
<organism evidence="1 2">
    <name type="scientific">Candidatus Kuenenbacteria bacterium RIFCSPHIGHO2_02_FULL_39_13</name>
    <dbReference type="NCBI Taxonomy" id="1798561"/>
    <lineage>
        <taxon>Bacteria</taxon>
        <taxon>Candidatus Kueneniibacteriota</taxon>
    </lineage>
</organism>
<sequence length="88" mass="10156">MSTKSKKIKNNEFDKDMKELVKARLNVLPKNVSVSIGQEGTFNREELIEHVDKEDNIGQKITQVEMEFLQAIKKGELYENPIDYQTGL</sequence>
<dbReference type="Proteomes" id="UP000179136">
    <property type="component" value="Unassembled WGS sequence"/>
</dbReference>
<dbReference type="EMBL" id="MFMW01000022">
    <property type="protein sequence ID" value="OGG87076.1"/>
    <property type="molecule type" value="Genomic_DNA"/>
</dbReference>
<evidence type="ECO:0000313" key="1">
    <source>
        <dbReference type="EMBL" id="OGG87076.1"/>
    </source>
</evidence>
<reference evidence="1 2" key="1">
    <citation type="journal article" date="2016" name="Nat. Commun.">
        <title>Thousands of microbial genomes shed light on interconnected biogeochemical processes in an aquifer system.</title>
        <authorList>
            <person name="Anantharaman K."/>
            <person name="Brown C.T."/>
            <person name="Hug L.A."/>
            <person name="Sharon I."/>
            <person name="Castelle C.J."/>
            <person name="Probst A.J."/>
            <person name="Thomas B.C."/>
            <person name="Singh A."/>
            <person name="Wilkins M.J."/>
            <person name="Karaoz U."/>
            <person name="Brodie E.L."/>
            <person name="Williams K.H."/>
            <person name="Hubbard S.S."/>
            <person name="Banfield J.F."/>
        </authorList>
    </citation>
    <scope>NUCLEOTIDE SEQUENCE [LARGE SCALE GENOMIC DNA]</scope>
</reference>
<protein>
    <submittedName>
        <fullName evidence="1">Uncharacterized protein</fullName>
    </submittedName>
</protein>